<sequence length="67" mass="8102">MSTSEPKWLQNMDIIDKHLQKNEKWLQYPDKKAEQWEMEIDAWNDAFLKQIVQIENVLKKIGSKLEE</sequence>
<gene>
    <name evidence="1" type="ORF">AFK71_04360</name>
</gene>
<protein>
    <submittedName>
        <fullName evidence="1">Uncharacterized protein</fullName>
    </submittedName>
</protein>
<dbReference type="Proteomes" id="UP000036780">
    <property type="component" value="Unassembled WGS sequence"/>
</dbReference>
<dbReference type="EMBL" id="LGTO01000004">
    <property type="protein sequence ID" value="KNE22041.1"/>
    <property type="molecule type" value="Genomic_DNA"/>
</dbReference>
<name>A0A0L0QU10_VIRPA</name>
<dbReference type="OrthoDB" id="2691729at2"/>
<dbReference type="AlphaFoldDB" id="A0A0L0QU10"/>
<evidence type="ECO:0000313" key="2">
    <source>
        <dbReference type="Proteomes" id="UP000036780"/>
    </source>
</evidence>
<comment type="caution">
    <text evidence="1">The sequence shown here is derived from an EMBL/GenBank/DDBJ whole genome shotgun (WGS) entry which is preliminary data.</text>
</comment>
<dbReference type="RefSeq" id="WP_050350326.1">
    <property type="nucleotide sequence ID" value="NZ_BOSN01000005.1"/>
</dbReference>
<keyword evidence="2" id="KW-1185">Reference proteome</keyword>
<evidence type="ECO:0000313" key="1">
    <source>
        <dbReference type="EMBL" id="KNE22041.1"/>
    </source>
</evidence>
<accession>A0A0L0QU10</accession>
<dbReference type="PATRIC" id="fig|1473.5.peg.3836"/>
<dbReference type="GeneID" id="66869790"/>
<reference evidence="2" key="1">
    <citation type="submission" date="2015-07" db="EMBL/GenBank/DDBJ databases">
        <title>Fjat-10053 dsm26.</title>
        <authorList>
            <person name="Liu B."/>
            <person name="Wang J."/>
            <person name="Zhu Y."/>
            <person name="Liu G."/>
            <person name="Chen Q."/>
            <person name="Chen Z."/>
            <person name="Lan J."/>
            <person name="Che J."/>
            <person name="Ge C."/>
            <person name="Shi H."/>
            <person name="Pan Z."/>
            <person name="Liu X."/>
        </authorList>
    </citation>
    <scope>NUCLEOTIDE SEQUENCE [LARGE SCALE GENOMIC DNA]</scope>
    <source>
        <strain evidence="2">DSM 26</strain>
    </source>
</reference>
<proteinExistence type="predicted"/>
<organism evidence="1 2">
    <name type="scientific">Virgibacillus pantothenticus</name>
    <dbReference type="NCBI Taxonomy" id="1473"/>
    <lineage>
        <taxon>Bacteria</taxon>
        <taxon>Bacillati</taxon>
        <taxon>Bacillota</taxon>
        <taxon>Bacilli</taxon>
        <taxon>Bacillales</taxon>
        <taxon>Bacillaceae</taxon>
        <taxon>Virgibacillus</taxon>
    </lineage>
</organism>